<evidence type="ECO:0000256" key="2">
    <source>
        <dbReference type="ARBA" id="ARBA00022448"/>
    </source>
</evidence>
<evidence type="ECO:0000256" key="1">
    <source>
        <dbReference type="ARBA" id="ARBA00005417"/>
    </source>
</evidence>
<dbReference type="InterPro" id="IPR050153">
    <property type="entry name" value="Metal_Ion_Import_ABC"/>
</dbReference>
<dbReference type="GeneID" id="303367511"/>
<keyword evidence="2" id="KW-0813">Transport</keyword>
<gene>
    <name evidence="6" type="ORF">SAMN02745152_01269</name>
</gene>
<evidence type="ECO:0000256" key="3">
    <source>
        <dbReference type="ARBA" id="ARBA00022741"/>
    </source>
</evidence>
<accession>A0A1T4NLL6</accession>
<evidence type="ECO:0000313" key="6">
    <source>
        <dbReference type="EMBL" id="SJZ80149.1"/>
    </source>
</evidence>
<dbReference type="AlphaFoldDB" id="A0A1T4NLL6"/>
<reference evidence="6 7" key="1">
    <citation type="submission" date="2017-02" db="EMBL/GenBank/DDBJ databases">
        <authorList>
            <person name="Peterson S.W."/>
        </authorList>
    </citation>
    <scope>NUCLEOTIDE SEQUENCE [LARGE SCALE GENOMIC DNA]</scope>
    <source>
        <strain evidence="6 7">ATCC BAA-909</strain>
    </source>
</reference>
<dbReference type="CDD" id="cd03235">
    <property type="entry name" value="ABC_Metallic_Cations"/>
    <property type="match status" value="1"/>
</dbReference>
<sequence length="240" mass="26593">MAQLICKNLVLGYESKIIIKNLSFKVNSGDYLCIVGENGSGKSTLMKAILGLLKPISGTIETGDGLLADEIGYLPQQTFVQRDFPASVWEIVLSGCQSRCGCRPFYKKEEKKLAMKNMEKMGVAHLARRCYRELSGGQQQRVLLARALCATQKMLLLDEPVSALDPGAQEEMYNLIENLHKSGITVIMISHDIDASLRFATHVLHIGKEIFFGTKAEFVHKSTCPDCNGQIKRIMGVKLL</sequence>
<dbReference type="PANTHER" id="PTHR42734:SF17">
    <property type="entry name" value="METAL TRANSPORT SYSTEM ATP-BINDING PROTEIN TM_0124-RELATED"/>
    <property type="match status" value="1"/>
</dbReference>
<dbReference type="EMBL" id="FUXC01000006">
    <property type="protein sequence ID" value="SJZ80149.1"/>
    <property type="molecule type" value="Genomic_DNA"/>
</dbReference>
<dbReference type="RefSeq" id="WP_078931010.1">
    <property type="nucleotide sequence ID" value="NZ_CAMCOW010000015.1"/>
</dbReference>
<dbReference type="Pfam" id="PF00005">
    <property type="entry name" value="ABC_tran"/>
    <property type="match status" value="1"/>
</dbReference>
<dbReference type="Gene3D" id="3.40.50.300">
    <property type="entry name" value="P-loop containing nucleotide triphosphate hydrolases"/>
    <property type="match status" value="1"/>
</dbReference>
<dbReference type="InterPro" id="IPR003439">
    <property type="entry name" value="ABC_transporter-like_ATP-bd"/>
</dbReference>
<keyword evidence="4 6" id="KW-0067">ATP-binding</keyword>
<keyword evidence="3" id="KW-0547">Nucleotide-binding</keyword>
<dbReference type="InterPro" id="IPR003593">
    <property type="entry name" value="AAA+_ATPase"/>
</dbReference>
<feature type="domain" description="ABC transporter" evidence="5">
    <location>
        <begin position="4"/>
        <end position="231"/>
    </location>
</feature>
<keyword evidence="7" id="KW-1185">Reference proteome</keyword>
<dbReference type="Proteomes" id="UP000190395">
    <property type="component" value="Unassembled WGS sequence"/>
</dbReference>
<dbReference type="GO" id="GO:0005524">
    <property type="term" value="F:ATP binding"/>
    <property type="evidence" value="ECO:0007669"/>
    <property type="project" value="UniProtKB-KW"/>
</dbReference>
<dbReference type="PANTHER" id="PTHR42734">
    <property type="entry name" value="METAL TRANSPORT SYSTEM ATP-BINDING PROTEIN TM_0124-RELATED"/>
    <property type="match status" value="1"/>
</dbReference>
<dbReference type="PROSITE" id="PS00211">
    <property type="entry name" value="ABC_TRANSPORTER_1"/>
    <property type="match status" value="1"/>
</dbReference>
<dbReference type="InterPro" id="IPR017871">
    <property type="entry name" value="ABC_transporter-like_CS"/>
</dbReference>
<dbReference type="InterPro" id="IPR027417">
    <property type="entry name" value="P-loop_NTPase"/>
</dbReference>
<dbReference type="OrthoDB" id="9806726at2"/>
<dbReference type="STRING" id="225004.SAMN02745152_01269"/>
<evidence type="ECO:0000259" key="5">
    <source>
        <dbReference type="PROSITE" id="PS50893"/>
    </source>
</evidence>
<protein>
    <submittedName>
        <fullName evidence="6">Zinc transport system ATP-binding protein</fullName>
    </submittedName>
</protein>
<dbReference type="SMART" id="SM00382">
    <property type="entry name" value="AAA"/>
    <property type="match status" value="1"/>
</dbReference>
<dbReference type="GO" id="GO:0016887">
    <property type="term" value="F:ATP hydrolysis activity"/>
    <property type="evidence" value="ECO:0007669"/>
    <property type="project" value="InterPro"/>
</dbReference>
<dbReference type="SUPFAM" id="SSF52540">
    <property type="entry name" value="P-loop containing nucleoside triphosphate hydrolases"/>
    <property type="match status" value="1"/>
</dbReference>
<comment type="similarity">
    <text evidence="1">Belongs to the ABC transporter superfamily.</text>
</comment>
<name>A0A1T4NLL6_9SPIR</name>
<proteinExistence type="inferred from homology"/>
<evidence type="ECO:0000256" key="4">
    <source>
        <dbReference type="ARBA" id="ARBA00022840"/>
    </source>
</evidence>
<dbReference type="PROSITE" id="PS50893">
    <property type="entry name" value="ABC_TRANSPORTER_2"/>
    <property type="match status" value="1"/>
</dbReference>
<organism evidence="6 7">
    <name type="scientific">Treponema berlinense</name>
    <dbReference type="NCBI Taxonomy" id="225004"/>
    <lineage>
        <taxon>Bacteria</taxon>
        <taxon>Pseudomonadati</taxon>
        <taxon>Spirochaetota</taxon>
        <taxon>Spirochaetia</taxon>
        <taxon>Spirochaetales</taxon>
        <taxon>Treponemataceae</taxon>
        <taxon>Treponema</taxon>
    </lineage>
</organism>
<evidence type="ECO:0000313" key="7">
    <source>
        <dbReference type="Proteomes" id="UP000190395"/>
    </source>
</evidence>